<name>A0A3E1NGN5_9BACT</name>
<dbReference type="AlphaFoldDB" id="A0A3E1NGN5"/>
<feature type="domain" description="Dihydroneopterin aldolase/epimerase" evidence="7">
    <location>
        <begin position="4"/>
        <end position="115"/>
    </location>
</feature>
<dbReference type="GO" id="GO:0046654">
    <property type="term" value="P:tetrahydrofolate biosynthetic process"/>
    <property type="evidence" value="ECO:0007669"/>
    <property type="project" value="UniProtKB-UniRule"/>
</dbReference>
<evidence type="ECO:0000256" key="3">
    <source>
        <dbReference type="ARBA" id="ARBA00005708"/>
    </source>
</evidence>
<dbReference type="InterPro" id="IPR006156">
    <property type="entry name" value="Dihydroneopterin_aldolase"/>
</dbReference>
<dbReference type="GO" id="GO:0004150">
    <property type="term" value="F:dihydroneopterin aldolase activity"/>
    <property type="evidence" value="ECO:0007669"/>
    <property type="project" value="UniProtKB-UniRule"/>
</dbReference>
<dbReference type="OrthoDB" id="9803748at2"/>
<comment type="similarity">
    <text evidence="3 6">Belongs to the DHNA family.</text>
</comment>
<dbReference type="Proteomes" id="UP000261284">
    <property type="component" value="Unassembled WGS sequence"/>
</dbReference>
<keyword evidence="4 6" id="KW-0289">Folate biosynthesis</keyword>
<organism evidence="8 9">
    <name type="scientific">Deminuibacter soli</name>
    <dbReference type="NCBI Taxonomy" id="2291815"/>
    <lineage>
        <taxon>Bacteria</taxon>
        <taxon>Pseudomonadati</taxon>
        <taxon>Bacteroidota</taxon>
        <taxon>Chitinophagia</taxon>
        <taxon>Chitinophagales</taxon>
        <taxon>Chitinophagaceae</taxon>
        <taxon>Deminuibacter</taxon>
    </lineage>
</organism>
<dbReference type="InterPro" id="IPR006157">
    <property type="entry name" value="FolB_dom"/>
</dbReference>
<dbReference type="NCBIfam" id="TIGR00526">
    <property type="entry name" value="folB_dom"/>
    <property type="match status" value="1"/>
</dbReference>
<evidence type="ECO:0000313" key="9">
    <source>
        <dbReference type="Proteomes" id="UP000261284"/>
    </source>
</evidence>
<comment type="pathway">
    <text evidence="2 6">Cofactor biosynthesis; tetrahydrofolate biosynthesis; 2-amino-4-hydroxy-6-hydroxymethyl-7,8-dihydropteridine diphosphate from 7,8-dihydroneopterin triphosphate: step 3/4.</text>
</comment>
<dbReference type="PANTHER" id="PTHR42844:SF1">
    <property type="entry name" value="DIHYDRONEOPTERIN ALDOLASE 1-RELATED"/>
    <property type="match status" value="1"/>
</dbReference>
<dbReference type="GO" id="GO:0005737">
    <property type="term" value="C:cytoplasm"/>
    <property type="evidence" value="ECO:0007669"/>
    <property type="project" value="TreeGrafter"/>
</dbReference>
<sequence length="123" mass="14255">MLTIELSALQFFAYHGLYEEEKRLGNRFELDVTIVYQPGYFPPRTIDDTLDYVSVYSLIKQVMEQREDLLETVLHNMAHSLFNTFAPIHTVQLYLKKQQPPIVGFEGVIGIRYSAAREANENV</sequence>
<protein>
    <recommendedName>
        <fullName evidence="6">7,8-dihydroneopterin aldolase</fullName>
        <ecNumber evidence="6">4.1.2.25</ecNumber>
    </recommendedName>
</protein>
<evidence type="ECO:0000256" key="5">
    <source>
        <dbReference type="ARBA" id="ARBA00023239"/>
    </source>
</evidence>
<dbReference type="PANTHER" id="PTHR42844">
    <property type="entry name" value="DIHYDRONEOPTERIN ALDOLASE 1-RELATED"/>
    <property type="match status" value="1"/>
</dbReference>
<dbReference type="EMBL" id="QTJU01000006">
    <property type="protein sequence ID" value="RFM27115.1"/>
    <property type="molecule type" value="Genomic_DNA"/>
</dbReference>
<keyword evidence="5 6" id="KW-0456">Lyase</keyword>
<dbReference type="Gene3D" id="3.30.1130.10">
    <property type="match status" value="1"/>
</dbReference>
<evidence type="ECO:0000256" key="2">
    <source>
        <dbReference type="ARBA" id="ARBA00005013"/>
    </source>
</evidence>
<dbReference type="Pfam" id="PF02152">
    <property type="entry name" value="FolB"/>
    <property type="match status" value="1"/>
</dbReference>
<dbReference type="UniPathway" id="UPA00077">
    <property type="reaction ID" value="UER00154"/>
</dbReference>
<evidence type="ECO:0000259" key="7">
    <source>
        <dbReference type="SMART" id="SM00905"/>
    </source>
</evidence>
<dbReference type="RefSeq" id="WP_116848421.1">
    <property type="nucleotide sequence ID" value="NZ_QTJU01000006.1"/>
</dbReference>
<dbReference type="SMART" id="SM00905">
    <property type="entry name" value="FolB"/>
    <property type="match status" value="1"/>
</dbReference>
<evidence type="ECO:0000313" key="8">
    <source>
        <dbReference type="EMBL" id="RFM27115.1"/>
    </source>
</evidence>
<comment type="catalytic activity">
    <reaction evidence="1 6">
        <text>7,8-dihydroneopterin = 6-hydroxymethyl-7,8-dihydropterin + glycolaldehyde</text>
        <dbReference type="Rhea" id="RHEA:10540"/>
        <dbReference type="ChEBI" id="CHEBI:17001"/>
        <dbReference type="ChEBI" id="CHEBI:17071"/>
        <dbReference type="ChEBI" id="CHEBI:44841"/>
        <dbReference type="EC" id="4.1.2.25"/>
    </reaction>
</comment>
<comment type="function">
    <text evidence="6">Catalyzes the conversion of 7,8-dihydroneopterin to 6-hydroxymethyl-7,8-dihydropterin.</text>
</comment>
<gene>
    <name evidence="8" type="primary">folB</name>
    <name evidence="8" type="ORF">DXN05_16765</name>
</gene>
<dbReference type="GO" id="GO:0046656">
    <property type="term" value="P:folic acid biosynthetic process"/>
    <property type="evidence" value="ECO:0007669"/>
    <property type="project" value="UniProtKB-UniRule"/>
</dbReference>
<dbReference type="NCBIfam" id="TIGR00525">
    <property type="entry name" value="folB"/>
    <property type="match status" value="1"/>
</dbReference>
<evidence type="ECO:0000256" key="1">
    <source>
        <dbReference type="ARBA" id="ARBA00001353"/>
    </source>
</evidence>
<dbReference type="EC" id="4.1.2.25" evidence="6"/>
<comment type="caution">
    <text evidence="8">The sequence shown here is derived from an EMBL/GenBank/DDBJ whole genome shotgun (WGS) entry which is preliminary data.</text>
</comment>
<evidence type="ECO:0000256" key="6">
    <source>
        <dbReference type="RuleBase" id="RU362079"/>
    </source>
</evidence>
<reference evidence="8 9" key="1">
    <citation type="submission" date="2018-08" db="EMBL/GenBank/DDBJ databases">
        <title>Chitinophagaceae sp. K23C18032701, a novel bacterium isolated from forest soil.</title>
        <authorList>
            <person name="Wang C."/>
        </authorList>
    </citation>
    <scope>NUCLEOTIDE SEQUENCE [LARGE SCALE GENOMIC DNA]</scope>
    <source>
        <strain evidence="8 9">K23C18032701</strain>
    </source>
</reference>
<keyword evidence="9" id="KW-1185">Reference proteome</keyword>
<dbReference type="InterPro" id="IPR043133">
    <property type="entry name" value="GTP-CH-I_C/QueF"/>
</dbReference>
<proteinExistence type="inferred from homology"/>
<dbReference type="SUPFAM" id="SSF55620">
    <property type="entry name" value="Tetrahydrobiopterin biosynthesis enzymes-like"/>
    <property type="match status" value="1"/>
</dbReference>
<accession>A0A3E1NGN5</accession>
<evidence type="ECO:0000256" key="4">
    <source>
        <dbReference type="ARBA" id="ARBA00022909"/>
    </source>
</evidence>